<dbReference type="InterPro" id="IPR051083">
    <property type="entry name" value="GrpII_Intron_Splice-Mob/Def"/>
</dbReference>
<dbReference type="EC" id="2.7.7.49" evidence="3"/>
<dbReference type="NCBIfam" id="TIGR04416">
    <property type="entry name" value="group_II_RT_mat"/>
    <property type="match status" value="1"/>
</dbReference>
<dbReference type="Proteomes" id="UP001595697">
    <property type="component" value="Unassembled WGS sequence"/>
</dbReference>
<dbReference type="EMBL" id="JBHSBD010000013">
    <property type="protein sequence ID" value="MFC3967222.1"/>
    <property type="molecule type" value="Genomic_DNA"/>
</dbReference>
<reference evidence="4" key="1">
    <citation type="journal article" date="2019" name="Int. J. Syst. Evol. Microbiol.">
        <title>The Global Catalogue of Microorganisms (GCM) 10K type strain sequencing project: providing services to taxonomists for standard genome sequencing and annotation.</title>
        <authorList>
            <consortium name="The Broad Institute Genomics Platform"/>
            <consortium name="The Broad Institute Genome Sequencing Center for Infectious Disease"/>
            <person name="Wu L."/>
            <person name="Ma J."/>
        </authorList>
    </citation>
    <scope>NUCLEOTIDE SEQUENCE [LARGE SCALE GENOMIC DNA]</scope>
    <source>
        <strain evidence="4">TBRC 5781</strain>
    </source>
</reference>
<dbReference type="InterPro" id="IPR030931">
    <property type="entry name" value="Group_II_RT_mat"/>
</dbReference>
<protein>
    <submittedName>
        <fullName evidence="3">Group II intron reverse transcriptase/maturase</fullName>
        <ecNumber evidence="3">2.7.7.49</ecNumber>
    </submittedName>
</protein>
<dbReference type="InterPro" id="IPR043502">
    <property type="entry name" value="DNA/RNA_pol_sf"/>
</dbReference>
<dbReference type="PANTHER" id="PTHR34047">
    <property type="entry name" value="NUCLEAR INTRON MATURASE 1, MITOCHONDRIAL-RELATED"/>
    <property type="match status" value="1"/>
</dbReference>
<keyword evidence="4" id="KW-1185">Reference proteome</keyword>
<sequence>MFTSLHHLIDLDWMFEAWALTRKDGAAGIDGRTAADYEKDLGANLESLRTRMMSGSYRAPPVRRHYIPKADGSLRPLCIPTFEDKVAQRAIVMLLEPIYEEDFLDCSFGFRPERSAHDAIRTLRDGIMDTGQRWVIDADISKYFDTIDHGHLRSFLDLRIRDGVIRRMIDKWLNAGVLDQGTLSRSVAGTPQGGVISPLLANIFLHHVLDRWFVEVAKPRLKRRCQMVRYADDFVMSFEDHLDGRRMLAVLGKRFERYGLRLHPDKTRYVDFRFRRPHGRHPATSATSFNFLGFTHVWGKSRKGKPVVRQVTAKDRFARALRAAREWCIRHLHLSLTVQHRHLARMMQGHYAYYGITGNGRRLKWYHHQVERIWKGGLSRRGRSGKPNWDRMAQVLDRFPLPPTRIIHQWSPI</sequence>
<dbReference type="RefSeq" id="WP_247262607.1">
    <property type="nucleotide sequence ID" value="NZ_JALJQZ010000059.1"/>
</dbReference>
<dbReference type="CDD" id="cd01651">
    <property type="entry name" value="RT_G2_intron"/>
    <property type="match status" value="1"/>
</dbReference>
<dbReference type="Pfam" id="PF00078">
    <property type="entry name" value="RVT_1"/>
    <property type="match status" value="1"/>
</dbReference>
<dbReference type="InterPro" id="IPR000477">
    <property type="entry name" value="RT_dom"/>
</dbReference>
<proteinExistence type="inferred from homology"/>
<evidence type="ECO:0000313" key="3">
    <source>
        <dbReference type="EMBL" id="MFC3967222.1"/>
    </source>
</evidence>
<comment type="similarity">
    <text evidence="1">Belongs to the bacterial reverse transcriptase family.</text>
</comment>
<evidence type="ECO:0000259" key="2">
    <source>
        <dbReference type="PROSITE" id="PS50878"/>
    </source>
</evidence>
<comment type="caution">
    <text evidence="3">The sequence shown here is derived from an EMBL/GenBank/DDBJ whole genome shotgun (WGS) entry which is preliminary data.</text>
</comment>
<keyword evidence="3" id="KW-0808">Transferase</keyword>
<accession>A0ABV8E701</accession>
<name>A0ABV8E701_9HYPH</name>
<keyword evidence="3" id="KW-0695">RNA-directed DNA polymerase</keyword>
<evidence type="ECO:0000256" key="1">
    <source>
        <dbReference type="ARBA" id="ARBA00034120"/>
    </source>
</evidence>
<feature type="domain" description="Reverse transcriptase" evidence="2">
    <location>
        <begin position="48"/>
        <end position="296"/>
    </location>
</feature>
<gene>
    <name evidence="3" type="primary">ltrA</name>
    <name evidence="3" type="ORF">ACFOVS_03565</name>
</gene>
<dbReference type="PROSITE" id="PS50878">
    <property type="entry name" value="RT_POL"/>
    <property type="match status" value="1"/>
</dbReference>
<dbReference type="SUPFAM" id="SSF56672">
    <property type="entry name" value="DNA/RNA polymerases"/>
    <property type="match status" value="1"/>
</dbReference>
<dbReference type="PANTHER" id="PTHR34047:SF8">
    <property type="entry name" value="PROTEIN YKFC"/>
    <property type="match status" value="1"/>
</dbReference>
<dbReference type="GO" id="GO:0003964">
    <property type="term" value="F:RNA-directed DNA polymerase activity"/>
    <property type="evidence" value="ECO:0007669"/>
    <property type="project" value="UniProtKB-KW"/>
</dbReference>
<evidence type="ECO:0000313" key="4">
    <source>
        <dbReference type="Proteomes" id="UP001595697"/>
    </source>
</evidence>
<keyword evidence="3" id="KW-0548">Nucleotidyltransferase</keyword>
<organism evidence="3 4">
    <name type="scientific">Rhizobium lemnae</name>
    <dbReference type="NCBI Taxonomy" id="1214924"/>
    <lineage>
        <taxon>Bacteria</taxon>
        <taxon>Pseudomonadati</taxon>
        <taxon>Pseudomonadota</taxon>
        <taxon>Alphaproteobacteria</taxon>
        <taxon>Hyphomicrobiales</taxon>
        <taxon>Rhizobiaceae</taxon>
        <taxon>Rhizobium/Agrobacterium group</taxon>
        <taxon>Rhizobium</taxon>
    </lineage>
</organism>